<dbReference type="InterPro" id="IPR052897">
    <property type="entry name" value="Sec-Metab_Biosynth_Hydrolase"/>
</dbReference>
<evidence type="ECO:0000313" key="3">
    <source>
        <dbReference type="Proteomes" id="UP000283841"/>
    </source>
</evidence>
<dbReference type="STRING" id="264951.A0A443HPX7"/>
<dbReference type="AlphaFoldDB" id="A0A443HPX7"/>
<dbReference type="Pfam" id="PF12697">
    <property type="entry name" value="Abhydrolase_6"/>
    <property type="match status" value="1"/>
</dbReference>
<dbReference type="GO" id="GO:0016787">
    <property type="term" value="F:hydrolase activity"/>
    <property type="evidence" value="ECO:0007669"/>
    <property type="project" value="UniProtKB-KW"/>
</dbReference>
<accession>A0A443HPX7</accession>
<dbReference type="PANTHER" id="PTHR37017:SF11">
    <property type="entry name" value="ESTERASE_LIPASE_THIOESTERASE DOMAIN-CONTAINING PROTEIN"/>
    <property type="match status" value="1"/>
</dbReference>
<proteinExistence type="predicted"/>
<dbReference type="InterPro" id="IPR029058">
    <property type="entry name" value="AB_hydrolase_fold"/>
</dbReference>
<organism evidence="2 3">
    <name type="scientific">Byssochlamys spectabilis</name>
    <name type="common">Paecilomyces variotii</name>
    <dbReference type="NCBI Taxonomy" id="264951"/>
    <lineage>
        <taxon>Eukaryota</taxon>
        <taxon>Fungi</taxon>
        <taxon>Dikarya</taxon>
        <taxon>Ascomycota</taxon>
        <taxon>Pezizomycotina</taxon>
        <taxon>Eurotiomycetes</taxon>
        <taxon>Eurotiomycetidae</taxon>
        <taxon>Eurotiales</taxon>
        <taxon>Thermoascaceae</taxon>
        <taxon>Paecilomyces</taxon>
    </lineage>
</organism>
<evidence type="ECO:0000259" key="1">
    <source>
        <dbReference type="Pfam" id="PF12697"/>
    </source>
</evidence>
<comment type="caution">
    <text evidence="2">The sequence shown here is derived from an EMBL/GenBank/DDBJ whole genome shotgun (WGS) entry which is preliminary data.</text>
</comment>
<dbReference type="SUPFAM" id="SSF53474">
    <property type="entry name" value="alpha/beta-Hydrolases"/>
    <property type="match status" value="1"/>
</dbReference>
<dbReference type="GeneID" id="39600212"/>
<evidence type="ECO:0000313" key="2">
    <source>
        <dbReference type="EMBL" id="RWQ93851.1"/>
    </source>
</evidence>
<gene>
    <name evidence="2" type="ORF">C8Q69DRAFT_471709</name>
</gene>
<keyword evidence="2" id="KW-0378">Hydrolase</keyword>
<reference evidence="2 3" key="1">
    <citation type="journal article" date="2018" name="Front. Microbiol.">
        <title>Genomic and genetic insights into a cosmopolitan fungus, Paecilomyces variotii (Eurotiales).</title>
        <authorList>
            <person name="Urquhart A.S."/>
            <person name="Mondo S.J."/>
            <person name="Makela M.R."/>
            <person name="Hane J.K."/>
            <person name="Wiebenga A."/>
            <person name="He G."/>
            <person name="Mihaltcheva S."/>
            <person name="Pangilinan J."/>
            <person name="Lipzen A."/>
            <person name="Barry K."/>
            <person name="de Vries R.P."/>
            <person name="Grigoriev I.V."/>
            <person name="Idnurm A."/>
        </authorList>
    </citation>
    <scope>NUCLEOTIDE SEQUENCE [LARGE SCALE GENOMIC DNA]</scope>
    <source>
        <strain evidence="2 3">CBS 101075</strain>
    </source>
</reference>
<protein>
    <submittedName>
        <fullName evidence="2">Alpha/beta hydrolase fold-1</fullName>
    </submittedName>
</protein>
<dbReference type="Proteomes" id="UP000283841">
    <property type="component" value="Unassembled WGS sequence"/>
</dbReference>
<dbReference type="RefSeq" id="XP_028483496.1">
    <property type="nucleotide sequence ID" value="XM_028630935.1"/>
</dbReference>
<dbReference type="PANTHER" id="PTHR37017">
    <property type="entry name" value="AB HYDROLASE-1 DOMAIN-CONTAINING PROTEIN-RELATED"/>
    <property type="match status" value="1"/>
</dbReference>
<name>A0A443HPX7_BYSSP</name>
<dbReference type="Gene3D" id="3.40.50.1820">
    <property type="entry name" value="alpha/beta hydrolase"/>
    <property type="match status" value="1"/>
</dbReference>
<dbReference type="InterPro" id="IPR000073">
    <property type="entry name" value="AB_hydrolase_1"/>
</dbReference>
<feature type="domain" description="AB hydrolase-1" evidence="1">
    <location>
        <begin position="9"/>
        <end position="235"/>
    </location>
</feature>
<sequence>MAHNEKLVFVFIPGACHMPEVFNPLRQLMSQQELDSEVVALPSVGAEPPNKSLTDDVSHVRSVLQQLAEEGRLLVVVAHSYGGLVGAGAVQGLDYVQRSQSGQTGGVIMLVYMTALVAPSGNSLYDMIGGKWFPWIKVKGDYCYTSDEEIVFYNDLSPDEQKKWISKLKHISVSALMEPVTNEPWHNLACMYILCEKDMCLPIALQEQFASTLGRGCILFRCQGSHSPFLSMPNKIIEGLELAAKVGAERHGLASQSHI</sequence>
<dbReference type="EMBL" id="RCNU01000008">
    <property type="protein sequence ID" value="RWQ93851.1"/>
    <property type="molecule type" value="Genomic_DNA"/>
</dbReference>
<dbReference type="VEuPathDB" id="FungiDB:C8Q69DRAFT_471709"/>
<keyword evidence="3" id="KW-1185">Reference proteome</keyword>